<sequence>MLNGNMNPLVPVLSYLEASATKYTRYWDLSSSEALGAAVWHLLHHHGSSVQRISTTFWSSSNIQDEDSR</sequence>
<keyword evidence="2" id="KW-1185">Reference proteome</keyword>
<name>A0ABR1RPN0_9PEZI</name>
<reference evidence="1 2" key="1">
    <citation type="submission" date="2023-01" db="EMBL/GenBank/DDBJ databases">
        <title>Analysis of 21 Apiospora genomes using comparative genomics revels a genus with tremendous synthesis potential of carbohydrate active enzymes and secondary metabolites.</title>
        <authorList>
            <person name="Sorensen T."/>
        </authorList>
    </citation>
    <scope>NUCLEOTIDE SEQUENCE [LARGE SCALE GENOMIC DNA]</scope>
    <source>
        <strain evidence="1 2">CBS 33761</strain>
    </source>
</reference>
<comment type="caution">
    <text evidence="1">The sequence shown here is derived from an EMBL/GenBank/DDBJ whole genome shotgun (WGS) entry which is preliminary data.</text>
</comment>
<proteinExistence type="predicted"/>
<evidence type="ECO:0000313" key="2">
    <source>
        <dbReference type="Proteomes" id="UP001444661"/>
    </source>
</evidence>
<organism evidence="1 2">
    <name type="scientific">Apiospora rasikravindrae</name>
    <dbReference type="NCBI Taxonomy" id="990691"/>
    <lineage>
        <taxon>Eukaryota</taxon>
        <taxon>Fungi</taxon>
        <taxon>Dikarya</taxon>
        <taxon>Ascomycota</taxon>
        <taxon>Pezizomycotina</taxon>
        <taxon>Sordariomycetes</taxon>
        <taxon>Xylariomycetidae</taxon>
        <taxon>Amphisphaeriales</taxon>
        <taxon>Apiosporaceae</taxon>
        <taxon>Apiospora</taxon>
    </lineage>
</organism>
<evidence type="ECO:0000313" key="1">
    <source>
        <dbReference type="EMBL" id="KAK8016430.1"/>
    </source>
</evidence>
<accession>A0ABR1RPN0</accession>
<protein>
    <submittedName>
        <fullName evidence="1">Uncharacterized protein</fullName>
    </submittedName>
</protein>
<dbReference type="Proteomes" id="UP001444661">
    <property type="component" value="Unassembled WGS sequence"/>
</dbReference>
<gene>
    <name evidence="1" type="ORF">PG993_014619</name>
</gene>
<dbReference type="EMBL" id="JAQQWK010000014">
    <property type="protein sequence ID" value="KAK8016430.1"/>
    <property type="molecule type" value="Genomic_DNA"/>
</dbReference>